<sequence length="902" mass="104399">MDNTKDRIRAASLFRALLEDEQKEEIQKLKDSNELLERVSIDESELHIDSNYRARIFAELLSQLSPDSEYPSVLLLKFLHRYKEVIPDDGHSNQNPEIGASEQYLPQRLKNCTLQLQGNRNRRRSPIVGASLWQESEPSESDSETAVETVPRFGGTRTKREVNDLIGNPRWTELHKKQKAGACEHVIIVPEDEHKEWLKSVEDSINEQVPKLLNKTAGKASCSIFRVPQSLVKIHPEAFKPQIVSIGPCHYGAKQLEMIQQHKRRFLGAVLDRTQEFGVGLDEFYKVIAIDEKKIRECYSETTDGFDSGQLIEMMILDGIFIIELLCKVGKLVQEDPDDPIFKSQWIYYSISRDLLRLENQIPFFVLRNLFERSISADSRKGLSLTELILKFFHHSMPEHHRKVRDRFKNNCDWKHLLDFLRSTFIPSSQEKASNNDDLRLIQPVEKLRASGIKFKQSSRTATESFLDIKFKPHGVLEIPCLITDDFIGSFLLNCVAFEQCFKDHSSHFTSYVIFMGCLINTTFDAGYLREHGIIENYFGTDKEVVKYFNEVSKDILFNIKGSYLAKVFEEVNKYYKNTWHVRWAEFKYTYFDSPWAFMSALAALILLILTMFQSFFAAYGAARAVRAVHYSTHLPGHSRQNPGNPSPEIEATQKAIPNRKAEDKKWSDSMEKQTKKVPKLLRKTAGRRSCSIFRVPQSLMKIHSKAFQPQIVSIGPYHHGKVELEMIQEHKFRYLKSILARTERYSVRYDDFCNAIANKKAKIRKCYSESTKIKYGDREFIKMMVLDGCFIIELFRMVRGERDDPHDPIFNVPWILHSIMTDLLMLENQVPLIVLQTLFDLSMSASSNVPSLTEQILRVFNHIITRPEAEIQDKHKNLVGVHLLDLFRSSFIPSSEDTTDR</sequence>
<feature type="compositionally biased region" description="Basic and acidic residues" evidence="1">
    <location>
        <begin position="660"/>
        <end position="674"/>
    </location>
</feature>
<gene>
    <name evidence="3" type="ORF">GH714_001040</name>
</gene>
<evidence type="ECO:0000256" key="2">
    <source>
        <dbReference type="SAM" id="Phobius"/>
    </source>
</evidence>
<dbReference type="PANTHER" id="PTHR31170">
    <property type="entry name" value="BNAC04G53230D PROTEIN"/>
    <property type="match status" value="1"/>
</dbReference>
<feature type="region of interest" description="Disordered" evidence="1">
    <location>
        <begin position="636"/>
        <end position="674"/>
    </location>
</feature>
<accession>A0A6A6NBM7</accession>
<evidence type="ECO:0000256" key="1">
    <source>
        <dbReference type="SAM" id="MobiDB-lite"/>
    </source>
</evidence>
<dbReference type="PANTHER" id="PTHR31170:SF21">
    <property type="match status" value="1"/>
</dbReference>
<dbReference type="EMBL" id="JAAGAX010000002">
    <property type="protein sequence ID" value="KAF2321669.1"/>
    <property type="molecule type" value="Genomic_DNA"/>
</dbReference>
<keyword evidence="2" id="KW-1133">Transmembrane helix</keyword>
<protein>
    <submittedName>
        <fullName evidence="3">Uncharacterized protein</fullName>
    </submittedName>
</protein>
<dbReference type="AlphaFoldDB" id="A0A6A6NBM7"/>
<proteinExistence type="predicted"/>
<keyword evidence="2" id="KW-0472">Membrane</keyword>
<feature type="transmembrane region" description="Helical" evidence="2">
    <location>
        <begin position="596"/>
        <end position="620"/>
    </location>
</feature>
<keyword evidence="4" id="KW-1185">Reference proteome</keyword>
<dbReference type="InterPro" id="IPR004158">
    <property type="entry name" value="DUF247_pln"/>
</dbReference>
<evidence type="ECO:0000313" key="4">
    <source>
        <dbReference type="Proteomes" id="UP000467840"/>
    </source>
</evidence>
<comment type="caution">
    <text evidence="3">The sequence shown here is derived from an EMBL/GenBank/DDBJ whole genome shotgun (WGS) entry which is preliminary data.</text>
</comment>
<dbReference type="Proteomes" id="UP000467840">
    <property type="component" value="Chromosome 11"/>
</dbReference>
<evidence type="ECO:0000313" key="3">
    <source>
        <dbReference type="EMBL" id="KAF2321669.1"/>
    </source>
</evidence>
<name>A0A6A6NBM7_HEVBR</name>
<reference evidence="3 4" key="1">
    <citation type="journal article" date="2020" name="Mol. Plant">
        <title>The Chromosome-Based Rubber Tree Genome Provides New Insights into Spurge Genome Evolution and Rubber Biosynthesis.</title>
        <authorList>
            <person name="Liu J."/>
            <person name="Shi C."/>
            <person name="Shi C.C."/>
            <person name="Li W."/>
            <person name="Zhang Q.J."/>
            <person name="Zhang Y."/>
            <person name="Li K."/>
            <person name="Lu H.F."/>
            <person name="Shi C."/>
            <person name="Zhu S.T."/>
            <person name="Xiao Z.Y."/>
            <person name="Nan H."/>
            <person name="Yue Y."/>
            <person name="Zhu X.G."/>
            <person name="Wu Y."/>
            <person name="Hong X.N."/>
            <person name="Fan G.Y."/>
            <person name="Tong Y."/>
            <person name="Zhang D."/>
            <person name="Mao C.L."/>
            <person name="Liu Y.L."/>
            <person name="Hao S.J."/>
            <person name="Liu W.Q."/>
            <person name="Lv M.Q."/>
            <person name="Zhang H.B."/>
            <person name="Liu Y."/>
            <person name="Hu-Tang G.R."/>
            <person name="Wang J.P."/>
            <person name="Wang J.H."/>
            <person name="Sun Y.H."/>
            <person name="Ni S.B."/>
            <person name="Chen W.B."/>
            <person name="Zhang X.C."/>
            <person name="Jiao Y.N."/>
            <person name="Eichler E.E."/>
            <person name="Li G.H."/>
            <person name="Liu X."/>
            <person name="Gao L.Z."/>
        </authorList>
    </citation>
    <scope>NUCLEOTIDE SEQUENCE [LARGE SCALE GENOMIC DNA]</scope>
    <source>
        <strain evidence="4">cv. GT1</strain>
        <tissue evidence="3">Leaf</tissue>
    </source>
</reference>
<keyword evidence="2" id="KW-0812">Transmembrane</keyword>
<organism evidence="3 4">
    <name type="scientific">Hevea brasiliensis</name>
    <name type="common">Para rubber tree</name>
    <name type="synonym">Siphonia brasiliensis</name>
    <dbReference type="NCBI Taxonomy" id="3981"/>
    <lineage>
        <taxon>Eukaryota</taxon>
        <taxon>Viridiplantae</taxon>
        <taxon>Streptophyta</taxon>
        <taxon>Embryophyta</taxon>
        <taxon>Tracheophyta</taxon>
        <taxon>Spermatophyta</taxon>
        <taxon>Magnoliopsida</taxon>
        <taxon>eudicotyledons</taxon>
        <taxon>Gunneridae</taxon>
        <taxon>Pentapetalae</taxon>
        <taxon>rosids</taxon>
        <taxon>fabids</taxon>
        <taxon>Malpighiales</taxon>
        <taxon>Euphorbiaceae</taxon>
        <taxon>Crotonoideae</taxon>
        <taxon>Micrandreae</taxon>
        <taxon>Hevea</taxon>
    </lineage>
</organism>
<dbReference type="Pfam" id="PF03140">
    <property type="entry name" value="DUF247"/>
    <property type="match status" value="2"/>
</dbReference>